<dbReference type="InterPro" id="IPR029028">
    <property type="entry name" value="Alpha/beta_knot_MTases"/>
</dbReference>
<dbReference type="GO" id="GO:0032259">
    <property type="term" value="P:methylation"/>
    <property type="evidence" value="ECO:0007669"/>
    <property type="project" value="UniProtKB-KW"/>
</dbReference>
<reference evidence="6 7" key="1">
    <citation type="submission" date="2020-08" db="EMBL/GenBank/DDBJ databases">
        <title>Genomic Encyclopedia of Type Strains, Phase IV (KMG-IV): sequencing the most valuable type-strain genomes for metagenomic binning, comparative biology and taxonomic classification.</title>
        <authorList>
            <person name="Goeker M."/>
        </authorList>
    </citation>
    <scope>NUCLEOTIDE SEQUENCE [LARGE SCALE GENOMIC DNA]</scope>
    <source>
        <strain evidence="6 7">DSM 103725</strain>
    </source>
</reference>
<dbReference type="InterPro" id="IPR053888">
    <property type="entry name" value="MRM3-like_sub_bind"/>
</dbReference>
<dbReference type="InterPro" id="IPR029064">
    <property type="entry name" value="Ribosomal_eL30-like_sf"/>
</dbReference>
<protein>
    <submittedName>
        <fullName evidence="6">TrmH family RNA methyltransferase</fullName>
    </submittedName>
</protein>
<keyword evidence="2 6" id="KW-0489">Methyltransferase</keyword>
<keyword evidence="3 6" id="KW-0808">Transferase</keyword>
<dbReference type="InterPro" id="IPR051259">
    <property type="entry name" value="rRNA_Methyltransferase"/>
</dbReference>
<evidence type="ECO:0000259" key="4">
    <source>
        <dbReference type="Pfam" id="PF00588"/>
    </source>
</evidence>
<evidence type="ECO:0000313" key="7">
    <source>
        <dbReference type="Proteomes" id="UP000541810"/>
    </source>
</evidence>
<dbReference type="Pfam" id="PF00588">
    <property type="entry name" value="SpoU_methylase"/>
    <property type="match status" value="1"/>
</dbReference>
<dbReference type="Proteomes" id="UP000541810">
    <property type="component" value="Unassembled WGS sequence"/>
</dbReference>
<feature type="domain" description="tRNA/rRNA methyltransferase SpoU type" evidence="4">
    <location>
        <begin position="114"/>
        <end position="258"/>
    </location>
</feature>
<dbReference type="GO" id="GO:0008173">
    <property type="term" value="F:RNA methyltransferase activity"/>
    <property type="evidence" value="ECO:0007669"/>
    <property type="project" value="InterPro"/>
</dbReference>
<evidence type="ECO:0000256" key="3">
    <source>
        <dbReference type="ARBA" id="ARBA00022679"/>
    </source>
</evidence>
<accession>A0A7X0LKT6</accession>
<dbReference type="InterPro" id="IPR001537">
    <property type="entry name" value="SpoU_MeTrfase"/>
</dbReference>
<gene>
    <name evidence="6" type="ORF">HNQ40_001990</name>
</gene>
<organism evidence="6 7">
    <name type="scientific">Algisphaera agarilytica</name>
    <dbReference type="NCBI Taxonomy" id="1385975"/>
    <lineage>
        <taxon>Bacteria</taxon>
        <taxon>Pseudomonadati</taxon>
        <taxon>Planctomycetota</taxon>
        <taxon>Phycisphaerae</taxon>
        <taxon>Phycisphaerales</taxon>
        <taxon>Phycisphaeraceae</taxon>
        <taxon>Algisphaera</taxon>
    </lineage>
</organism>
<dbReference type="GO" id="GO:0003723">
    <property type="term" value="F:RNA binding"/>
    <property type="evidence" value="ECO:0007669"/>
    <property type="project" value="InterPro"/>
</dbReference>
<dbReference type="Gene3D" id="3.40.1280.10">
    <property type="match status" value="1"/>
</dbReference>
<dbReference type="SUPFAM" id="SSF55315">
    <property type="entry name" value="L30e-like"/>
    <property type="match status" value="1"/>
</dbReference>
<dbReference type="PANTHER" id="PTHR43191:SF2">
    <property type="entry name" value="RRNA METHYLTRANSFERASE 3, MITOCHONDRIAL"/>
    <property type="match status" value="1"/>
</dbReference>
<dbReference type="RefSeq" id="WP_184677719.1">
    <property type="nucleotide sequence ID" value="NZ_JACHGY010000001.1"/>
</dbReference>
<dbReference type="InterPro" id="IPR029026">
    <property type="entry name" value="tRNA_m1G_MTases_N"/>
</dbReference>
<dbReference type="SUPFAM" id="SSF75217">
    <property type="entry name" value="alpha/beta knot"/>
    <property type="match status" value="1"/>
</dbReference>
<dbReference type="Gene3D" id="3.30.1330.30">
    <property type="match status" value="1"/>
</dbReference>
<evidence type="ECO:0000313" key="6">
    <source>
        <dbReference type="EMBL" id="MBB6430184.1"/>
    </source>
</evidence>
<sequence length="266" mass="28357">MTESAPITSLTNPRVKRVVRLRKPRERRREGVLLAEGHREISRAVAAGLGLAEWFACREMLDDQLDGWPEAEPTWVSREVLAKMAYHDKPEGALAVFETPSFSLGDLPEREAGFYMVAVGTEKPGNLGAMVRTAAVAGCDAVLAVGPAVDVFNPNAIRNSTGAVFALPTVVVEDPTEAVAWLRERGVTVAAALADGGADCYQLDWAKPGEALAVVVGPEHAGLDQTWRDAADVKLTIPQAAGSTDSLNASNAAAVLLFEAVRRRSC</sequence>
<dbReference type="Pfam" id="PF22435">
    <property type="entry name" value="MRM3-like_sub_bind"/>
    <property type="match status" value="1"/>
</dbReference>
<dbReference type="PANTHER" id="PTHR43191">
    <property type="entry name" value="RRNA METHYLTRANSFERASE 3"/>
    <property type="match status" value="1"/>
</dbReference>
<comment type="similarity">
    <text evidence="1">Belongs to the class IV-like SAM-binding methyltransferase superfamily. RNA methyltransferase TrmH family.</text>
</comment>
<comment type="caution">
    <text evidence="6">The sequence shown here is derived from an EMBL/GenBank/DDBJ whole genome shotgun (WGS) entry which is preliminary data.</text>
</comment>
<proteinExistence type="inferred from homology"/>
<name>A0A7X0LKT6_9BACT</name>
<evidence type="ECO:0000256" key="1">
    <source>
        <dbReference type="ARBA" id="ARBA00007228"/>
    </source>
</evidence>
<evidence type="ECO:0000259" key="5">
    <source>
        <dbReference type="Pfam" id="PF22435"/>
    </source>
</evidence>
<feature type="domain" description="MRM3-like substrate binding" evidence="5">
    <location>
        <begin position="12"/>
        <end position="95"/>
    </location>
</feature>
<dbReference type="AlphaFoldDB" id="A0A7X0LKT6"/>
<keyword evidence="7" id="KW-1185">Reference proteome</keyword>
<evidence type="ECO:0000256" key="2">
    <source>
        <dbReference type="ARBA" id="ARBA00022603"/>
    </source>
</evidence>
<dbReference type="GO" id="GO:0006396">
    <property type="term" value="P:RNA processing"/>
    <property type="evidence" value="ECO:0007669"/>
    <property type="project" value="InterPro"/>
</dbReference>
<dbReference type="EMBL" id="JACHGY010000001">
    <property type="protein sequence ID" value="MBB6430184.1"/>
    <property type="molecule type" value="Genomic_DNA"/>
</dbReference>